<feature type="compositionally biased region" description="Basic and acidic residues" evidence="1">
    <location>
        <begin position="70"/>
        <end position="80"/>
    </location>
</feature>
<protein>
    <submittedName>
        <fullName evidence="2">Uncharacterized protein</fullName>
    </submittedName>
</protein>
<evidence type="ECO:0000313" key="2">
    <source>
        <dbReference type="EMBL" id="GGM09095.1"/>
    </source>
</evidence>
<dbReference type="AlphaFoldDB" id="A0A8H9GCF6"/>
<reference evidence="2" key="1">
    <citation type="journal article" date="2014" name="Int. J. Syst. Evol. Microbiol.">
        <title>Complete genome sequence of Corynebacterium casei LMG S-19264T (=DSM 44701T), isolated from a smear-ripened cheese.</title>
        <authorList>
            <consortium name="US DOE Joint Genome Institute (JGI-PGF)"/>
            <person name="Walter F."/>
            <person name="Albersmeier A."/>
            <person name="Kalinowski J."/>
            <person name="Ruckert C."/>
        </authorList>
    </citation>
    <scope>NUCLEOTIDE SEQUENCE</scope>
    <source>
        <strain evidence="2">JCM 3051</strain>
    </source>
</reference>
<dbReference type="Proteomes" id="UP000655589">
    <property type="component" value="Unassembled WGS sequence"/>
</dbReference>
<accession>A0A8H9GCF6</accession>
<evidence type="ECO:0000313" key="3">
    <source>
        <dbReference type="Proteomes" id="UP000655589"/>
    </source>
</evidence>
<organism evidence="2 3">
    <name type="scientific">Promicromonospora citrea</name>
    <dbReference type="NCBI Taxonomy" id="43677"/>
    <lineage>
        <taxon>Bacteria</taxon>
        <taxon>Bacillati</taxon>
        <taxon>Actinomycetota</taxon>
        <taxon>Actinomycetes</taxon>
        <taxon>Micrococcales</taxon>
        <taxon>Promicromonosporaceae</taxon>
        <taxon>Promicromonospora</taxon>
    </lineage>
</organism>
<sequence length="104" mass="10870">MQVGAPGRAHGDELGVEGRADAADHLKAEILGALLDAVHGALARAQTLGELGLREATVLTCAADQGSDLRGIHRGDRSGERSFGAGDSHDDDPNSHMRYKRVSS</sequence>
<reference evidence="2" key="2">
    <citation type="submission" date="2020-09" db="EMBL/GenBank/DDBJ databases">
        <authorList>
            <person name="Sun Q."/>
            <person name="Ohkuma M."/>
        </authorList>
    </citation>
    <scope>NUCLEOTIDE SEQUENCE</scope>
    <source>
        <strain evidence="2">JCM 3051</strain>
    </source>
</reference>
<gene>
    <name evidence="2" type="ORF">GCM10010102_01210</name>
</gene>
<feature type="region of interest" description="Disordered" evidence="1">
    <location>
        <begin position="68"/>
        <end position="104"/>
    </location>
</feature>
<evidence type="ECO:0000256" key="1">
    <source>
        <dbReference type="SAM" id="MobiDB-lite"/>
    </source>
</evidence>
<name>A0A8H9GCF6_9MICO</name>
<keyword evidence="3" id="KW-1185">Reference proteome</keyword>
<proteinExistence type="predicted"/>
<dbReference type="EMBL" id="BMPT01000001">
    <property type="protein sequence ID" value="GGM09095.1"/>
    <property type="molecule type" value="Genomic_DNA"/>
</dbReference>
<comment type="caution">
    <text evidence="2">The sequence shown here is derived from an EMBL/GenBank/DDBJ whole genome shotgun (WGS) entry which is preliminary data.</text>
</comment>